<reference evidence="2 3" key="2">
    <citation type="journal article" date="2013" name="PLoS Genet.">
        <title>Comparative genome structure, secondary metabolite, and effector coding capacity across Cochliobolus pathogens.</title>
        <authorList>
            <person name="Condon B.J."/>
            <person name="Leng Y."/>
            <person name="Wu D."/>
            <person name="Bushley K.E."/>
            <person name="Ohm R.A."/>
            <person name="Otillar R."/>
            <person name="Martin J."/>
            <person name="Schackwitz W."/>
            <person name="Grimwood J."/>
            <person name="MohdZainudin N."/>
            <person name="Xue C."/>
            <person name="Wang R."/>
            <person name="Manning V.A."/>
            <person name="Dhillon B."/>
            <person name="Tu Z.J."/>
            <person name="Steffenson B.J."/>
            <person name="Salamov A."/>
            <person name="Sun H."/>
            <person name="Lowry S."/>
            <person name="LaButti K."/>
            <person name="Han J."/>
            <person name="Copeland A."/>
            <person name="Lindquist E."/>
            <person name="Barry K."/>
            <person name="Schmutz J."/>
            <person name="Baker S.E."/>
            <person name="Ciuffetti L.M."/>
            <person name="Grigoriev I.V."/>
            <person name="Zhong S."/>
            <person name="Turgeon B.G."/>
        </authorList>
    </citation>
    <scope>NUCLEOTIDE SEQUENCE [LARGE SCALE GENOMIC DNA]</scope>
    <source>
        <strain evidence="3">28A</strain>
    </source>
</reference>
<sequence>MDGTCFDAPHSVSSSLVKSHKSDDSQGHLIEPYHGNTPEEAPAVCSTQNTLKKFVSPVTLGTRLLAADGNETRAAARKPIVRRLFPSAVRDRSPIIGLSSNTLLRTCFRIGEAINQSSQAAKSGQHVMIELYARVLASERTEKQQYFTFCDVFHAKPPYIQGVYDAAMWKAVQLFEYDGRRLLQPGRMCRCIGTMRRNGRERIMAVHNIWEATWEDIQWVAGIVGS</sequence>
<dbReference type="EMBL" id="KB908548">
    <property type="protein sequence ID" value="EOA88178.1"/>
    <property type="molecule type" value="Genomic_DNA"/>
</dbReference>
<dbReference type="AlphaFoldDB" id="R0K576"/>
<gene>
    <name evidence="2" type="ORF">SETTUDRAFT_108151</name>
</gene>
<evidence type="ECO:0000313" key="3">
    <source>
        <dbReference type="Proteomes" id="UP000016935"/>
    </source>
</evidence>
<evidence type="ECO:0000256" key="1">
    <source>
        <dbReference type="SAM" id="MobiDB-lite"/>
    </source>
</evidence>
<name>R0K576_EXST2</name>
<organism evidence="2 3">
    <name type="scientific">Exserohilum turcicum (strain 28A)</name>
    <name type="common">Northern leaf blight fungus</name>
    <name type="synonym">Setosphaeria turcica</name>
    <dbReference type="NCBI Taxonomy" id="671987"/>
    <lineage>
        <taxon>Eukaryota</taxon>
        <taxon>Fungi</taxon>
        <taxon>Dikarya</taxon>
        <taxon>Ascomycota</taxon>
        <taxon>Pezizomycotina</taxon>
        <taxon>Dothideomycetes</taxon>
        <taxon>Pleosporomycetidae</taxon>
        <taxon>Pleosporales</taxon>
        <taxon>Pleosporineae</taxon>
        <taxon>Pleosporaceae</taxon>
        <taxon>Exserohilum</taxon>
    </lineage>
</organism>
<dbReference type="OrthoDB" id="5397183at2759"/>
<accession>R0K576</accession>
<keyword evidence="3" id="KW-1185">Reference proteome</keyword>
<dbReference type="RefSeq" id="XP_008024240.1">
    <property type="nucleotide sequence ID" value="XM_008026049.1"/>
</dbReference>
<reference evidence="2 3" key="1">
    <citation type="journal article" date="2012" name="PLoS Pathog.">
        <title>Diverse lifestyles and strategies of plant pathogenesis encoded in the genomes of eighteen Dothideomycetes fungi.</title>
        <authorList>
            <person name="Ohm R.A."/>
            <person name="Feau N."/>
            <person name="Henrissat B."/>
            <person name="Schoch C.L."/>
            <person name="Horwitz B.A."/>
            <person name="Barry K.W."/>
            <person name="Condon B.J."/>
            <person name="Copeland A.C."/>
            <person name="Dhillon B."/>
            <person name="Glaser F."/>
            <person name="Hesse C.N."/>
            <person name="Kosti I."/>
            <person name="LaButti K."/>
            <person name="Lindquist E.A."/>
            <person name="Lucas S."/>
            <person name="Salamov A.A."/>
            <person name="Bradshaw R.E."/>
            <person name="Ciuffetti L."/>
            <person name="Hamelin R.C."/>
            <person name="Kema G.H.J."/>
            <person name="Lawrence C."/>
            <person name="Scott J.A."/>
            <person name="Spatafora J.W."/>
            <person name="Turgeon B.G."/>
            <person name="de Wit P.J.G.M."/>
            <person name="Zhong S."/>
            <person name="Goodwin S.B."/>
            <person name="Grigoriev I.V."/>
        </authorList>
    </citation>
    <scope>NUCLEOTIDE SEQUENCE [LARGE SCALE GENOMIC DNA]</scope>
    <source>
        <strain evidence="3">28A</strain>
    </source>
</reference>
<feature type="region of interest" description="Disordered" evidence="1">
    <location>
        <begin position="16"/>
        <end position="38"/>
    </location>
</feature>
<dbReference type="HOGENOM" id="CLU_1225441_0_0_1"/>
<dbReference type="Proteomes" id="UP000016935">
    <property type="component" value="Unassembled WGS sequence"/>
</dbReference>
<proteinExistence type="predicted"/>
<dbReference type="eggNOG" id="ENOG502S8X6">
    <property type="taxonomic scope" value="Eukaryota"/>
</dbReference>
<evidence type="ECO:0000313" key="2">
    <source>
        <dbReference type="EMBL" id="EOA88178.1"/>
    </source>
</evidence>
<protein>
    <submittedName>
        <fullName evidence="2">Uncharacterized protein</fullName>
    </submittedName>
</protein>
<dbReference type="GeneID" id="19395279"/>